<dbReference type="RefSeq" id="WP_023177148.1">
    <property type="nucleotide sequence ID" value="NZ_WNJQ01000003.1"/>
</dbReference>
<protein>
    <submittedName>
        <fullName evidence="4">Glucose 1-dehydrogenase</fullName>
        <ecNumber evidence="4">1.1.1.47</ecNumber>
    </submittedName>
</protein>
<evidence type="ECO:0000256" key="1">
    <source>
        <dbReference type="ARBA" id="ARBA00006484"/>
    </source>
</evidence>
<dbReference type="Proteomes" id="UP000638836">
    <property type="component" value="Unassembled WGS sequence"/>
</dbReference>
<dbReference type="Pfam" id="PF13561">
    <property type="entry name" value="adh_short_C2"/>
    <property type="match status" value="1"/>
</dbReference>
<dbReference type="InterPro" id="IPR002347">
    <property type="entry name" value="SDR_fam"/>
</dbReference>
<gene>
    <name evidence="4" type="ORF">GLO26_05370</name>
</gene>
<reference evidence="4 5" key="1">
    <citation type="journal article" date="2020" name="Microorganisms">
        <title>New Insight into Antimicrobial Compounds from Food and Marine-Sourced Carnobacterium Species through Phenotype and Genome Analyses.</title>
        <authorList>
            <person name="Begrem S."/>
            <person name="Ivaniuk F."/>
            <person name="Gigout-Chevalier F."/>
            <person name="Kolypczuk L."/>
            <person name="Bonnetot S."/>
            <person name="Leroi F."/>
            <person name="Grovel O."/>
            <person name="Delbarre-Ladrat C."/>
            <person name="Passerini D."/>
        </authorList>
    </citation>
    <scope>NUCLEOTIDE SEQUENCE [LARGE SCALE GENOMIC DNA]</scope>
    <source>
        <strain evidence="4 5">MIP2551</strain>
    </source>
</reference>
<proteinExistence type="inferred from homology"/>
<dbReference type="PRINTS" id="PR00081">
    <property type="entry name" value="GDHRDH"/>
</dbReference>
<dbReference type="PROSITE" id="PS00061">
    <property type="entry name" value="ADH_SHORT"/>
    <property type="match status" value="1"/>
</dbReference>
<dbReference type="GO" id="GO:0047936">
    <property type="term" value="F:glucose 1-dehydrogenase [NAD(P)+] activity"/>
    <property type="evidence" value="ECO:0007669"/>
    <property type="project" value="UniProtKB-EC"/>
</dbReference>
<dbReference type="PRINTS" id="PR00080">
    <property type="entry name" value="SDRFAMILY"/>
</dbReference>
<dbReference type="InterPro" id="IPR020904">
    <property type="entry name" value="Sc_DH/Rdtase_CS"/>
</dbReference>
<keyword evidence="5" id="KW-1185">Reference proteome</keyword>
<name>A0ABR7TCM4_9LACT</name>
<dbReference type="SUPFAM" id="SSF51735">
    <property type="entry name" value="NAD(P)-binding Rossmann-fold domains"/>
    <property type="match status" value="1"/>
</dbReference>
<evidence type="ECO:0000313" key="5">
    <source>
        <dbReference type="Proteomes" id="UP000638836"/>
    </source>
</evidence>
<comment type="similarity">
    <text evidence="1">Belongs to the short-chain dehydrogenases/reductases (SDR) family.</text>
</comment>
<dbReference type="InterPro" id="IPR036291">
    <property type="entry name" value="NAD(P)-bd_dom_sf"/>
</dbReference>
<sequence length="292" mass="31776">MTEREKDIIETQAPKEDYRQEDANKEMSPVPKNESPDYKPAGKLEGKVAIVTGADSGIGAAVAIAFAKEGADVVVTDYENKEDAENLRKRIEDIRGKVLWFTGDVGDESFAQEVIEKTVAEYGSVDILVNNAAEQHTRKSITEITAAQLDRTFRTNIFSMFYFVKAALPHMNENGKIINTTSVTAYQGSPGLLDYSSTKGAIVAFTRSLSQNQEIIDKKVRVNAVAPGPIWTPLIPATTSNNDKEEFGASVPMKRAGEAYELAPAYVYLASEDSSYVSGQVLHVNGGTVING</sequence>
<accession>A0ABR7TCM4</accession>
<keyword evidence="2 4" id="KW-0560">Oxidoreductase</keyword>
<dbReference type="EC" id="1.1.1.47" evidence="4"/>
<evidence type="ECO:0000256" key="3">
    <source>
        <dbReference type="SAM" id="MobiDB-lite"/>
    </source>
</evidence>
<dbReference type="Gene3D" id="3.40.50.720">
    <property type="entry name" value="NAD(P)-binding Rossmann-like Domain"/>
    <property type="match status" value="1"/>
</dbReference>
<evidence type="ECO:0000256" key="2">
    <source>
        <dbReference type="ARBA" id="ARBA00023002"/>
    </source>
</evidence>
<dbReference type="EMBL" id="WNJQ01000003">
    <property type="protein sequence ID" value="MBC9825263.1"/>
    <property type="molecule type" value="Genomic_DNA"/>
</dbReference>
<dbReference type="PANTHER" id="PTHR48107:SF16">
    <property type="entry name" value="NADPH-DEPENDENT ALDEHYDE REDUCTASE 1, CHLOROPLASTIC"/>
    <property type="match status" value="1"/>
</dbReference>
<organism evidence="4 5">
    <name type="scientific">Carnobacterium inhibens</name>
    <dbReference type="NCBI Taxonomy" id="147709"/>
    <lineage>
        <taxon>Bacteria</taxon>
        <taxon>Bacillati</taxon>
        <taxon>Bacillota</taxon>
        <taxon>Bacilli</taxon>
        <taxon>Lactobacillales</taxon>
        <taxon>Carnobacteriaceae</taxon>
        <taxon>Carnobacterium</taxon>
    </lineage>
</organism>
<dbReference type="NCBIfam" id="NF005559">
    <property type="entry name" value="PRK07231.1"/>
    <property type="match status" value="1"/>
</dbReference>
<comment type="caution">
    <text evidence="4">The sequence shown here is derived from an EMBL/GenBank/DDBJ whole genome shotgun (WGS) entry which is preliminary data.</text>
</comment>
<evidence type="ECO:0000313" key="4">
    <source>
        <dbReference type="EMBL" id="MBC9825263.1"/>
    </source>
</evidence>
<feature type="region of interest" description="Disordered" evidence="3">
    <location>
        <begin position="1"/>
        <end position="41"/>
    </location>
</feature>
<dbReference type="PANTHER" id="PTHR48107">
    <property type="entry name" value="NADPH-DEPENDENT ALDEHYDE REDUCTASE-LIKE PROTEIN, CHLOROPLASTIC-RELATED"/>
    <property type="match status" value="1"/>
</dbReference>
<feature type="compositionally biased region" description="Basic and acidic residues" evidence="3">
    <location>
        <begin position="1"/>
        <end position="25"/>
    </location>
</feature>